<dbReference type="Pfam" id="PF10049">
    <property type="entry name" value="DUF2283"/>
    <property type="match status" value="1"/>
</dbReference>
<evidence type="ECO:0000313" key="2">
    <source>
        <dbReference type="Proteomes" id="UP001183176"/>
    </source>
</evidence>
<organism evidence="1 2">
    <name type="scientific">Jatrophihabitans lederbergiae</name>
    <dbReference type="NCBI Taxonomy" id="3075547"/>
    <lineage>
        <taxon>Bacteria</taxon>
        <taxon>Bacillati</taxon>
        <taxon>Actinomycetota</taxon>
        <taxon>Actinomycetes</taxon>
        <taxon>Jatrophihabitantales</taxon>
        <taxon>Jatrophihabitantaceae</taxon>
        <taxon>Jatrophihabitans</taxon>
    </lineage>
</organism>
<comment type="caution">
    <text evidence="1">The sequence shown here is derived from an EMBL/GenBank/DDBJ whole genome shotgun (WGS) entry which is preliminary data.</text>
</comment>
<sequence length="81" mass="8586">MRITYDRDANAAYIHLTGDELGAGRDTVIAAAPQGSSATAILDWKDGRLVGIEVLDADQTLHQDLLDQAEDTSTARSTATA</sequence>
<evidence type="ECO:0000313" key="1">
    <source>
        <dbReference type="EMBL" id="MDT0263101.1"/>
    </source>
</evidence>
<name>A0ABU2JDP0_9ACTN</name>
<dbReference type="Proteomes" id="UP001183176">
    <property type="component" value="Unassembled WGS sequence"/>
</dbReference>
<gene>
    <name evidence="1" type="ORF">RM423_17055</name>
</gene>
<keyword evidence="2" id="KW-1185">Reference proteome</keyword>
<dbReference type="EMBL" id="JAVREH010000028">
    <property type="protein sequence ID" value="MDT0263101.1"/>
    <property type="molecule type" value="Genomic_DNA"/>
</dbReference>
<accession>A0ABU2JDP0</accession>
<reference evidence="2" key="1">
    <citation type="submission" date="2023-07" db="EMBL/GenBank/DDBJ databases">
        <title>30 novel species of actinomycetes from the DSMZ collection.</title>
        <authorList>
            <person name="Nouioui I."/>
        </authorList>
    </citation>
    <scope>NUCLEOTIDE SEQUENCE [LARGE SCALE GENOMIC DNA]</scope>
    <source>
        <strain evidence="2">DSM 44399</strain>
    </source>
</reference>
<proteinExistence type="predicted"/>
<dbReference type="RefSeq" id="WP_311424248.1">
    <property type="nucleotide sequence ID" value="NZ_JAVREH010000028.1"/>
</dbReference>
<protein>
    <submittedName>
        <fullName evidence="1">DUF2283 domain-containing protein</fullName>
    </submittedName>
</protein>
<dbReference type="InterPro" id="IPR019270">
    <property type="entry name" value="DUF2283"/>
</dbReference>